<proteinExistence type="predicted"/>
<dbReference type="CTD" id="110258342"/>
<protein>
    <submittedName>
        <fullName evidence="3">Nutritionally-regulated adipose and cardiac enriched protein homolog</fullName>
    </submittedName>
</protein>
<keyword evidence="2" id="KW-1185">Reference proteome</keyword>
<feature type="compositionally biased region" description="Basic and acidic residues" evidence="1">
    <location>
        <begin position="12"/>
        <end position="25"/>
    </location>
</feature>
<dbReference type="RefSeq" id="XP_008055681.1">
    <property type="nucleotide sequence ID" value="XM_008057490.1"/>
</dbReference>
<organism evidence="2 3">
    <name type="scientific">Carlito syrichta</name>
    <name type="common">Philippine tarsier</name>
    <name type="synonym">Tarsius syrichta</name>
    <dbReference type="NCBI Taxonomy" id="1868482"/>
    <lineage>
        <taxon>Eukaryota</taxon>
        <taxon>Metazoa</taxon>
        <taxon>Chordata</taxon>
        <taxon>Craniata</taxon>
        <taxon>Vertebrata</taxon>
        <taxon>Euteleostomi</taxon>
        <taxon>Mammalia</taxon>
        <taxon>Eutheria</taxon>
        <taxon>Euarchontoglires</taxon>
        <taxon>Primates</taxon>
        <taxon>Haplorrhini</taxon>
        <taxon>Tarsiiformes</taxon>
        <taxon>Tarsiidae</taxon>
        <taxon>Carlito</taxon>
    </lineage>
</organism>
<dbReference type="Pfam" id="PF15555">
    <property type="entry name" value="DUF4658"/>
    <property type="match status" value="1"/>
</dbReference>
<dbReference type="Proteomes" id="UP000189704">
    <property type="component" value="Unplaced"/>
</dbReference>
<evidence type="ECO:0000313" key="2">
    <source>
        <dbReference type="Proteomes" id="UP000189704"/>
    </source>
</evidence>
<sequence length="160" mass="18225">MRTVARALNPDARPETPRKTRKNEEPAWGTQAPRAKRESDRKCLHSILRQSRPECHHHRAEPQRTLRRVRFREPPEVAIHYIASRDATATAKVSSWPAPRGGSLLLRLCVCVLLMVALGLYCGQNKPVALALEDLRTRLLAITLCLRHAVLTCWRCLLQL</sequence>
<accession>A0A1U7TPI2</accession>
<dbReference type="GO" id="GO:0005886">
    <property type="term" value="C:plasma membrane"/>
    <property type="evidence" value="ECO:0007669"/>
    <property type="project" value="TreeGrafter"/>
</dbReference>
<feature type="region of interest" description="Disordered" evidence="1">
    <location>
        <begin position="1"/>
        <end position="40"/>
    </location>
</feature>
<dbReference type="InterPro" id="IPR028114">
    <property type="entry name" value="DUF4658"/>
</dbReference>
<reference evidence="3" key="1">
    <citation type="submission" date="2025-08" db="UniProtKB">
        <authorList>
            <consortium name="RefSeq"/>
        </authorList>
    </citation>
    <scope>IDENTIFICATION</scope>
</reference>
<evidence type="ECO:0000313" key="3">
    <source>
        <dbReference type="RefSeq" id="XP_008055681.1"/>
    </source>
</evidence>
<dbReference type="GeneID" id="103259830"/>
<evidence type="ECO:0000256" key="1">
    <source>
        <dbReference type="SAM" id="MobiDB-lite"/>
    </source>
</evidence>
<dbReference type="PANTHER" id="PTHR36868:SF1">
    <property type="entry name" value="NUTRITIONALLY-REGULATED ADIPOSE AND CARDIAC ENRICHED PROTEIN HOMOLOG"/>
    <property type="match status" value="1"/>
</dbReference>
<gene>
    <name evidence="3" type="primary">CUNH14orf180</name>
</gene>
<dbReference type="OrthoDB" id="9535799at2759"/>
<dbReference type="PANTHER" id="PTHR36868">
    <property type="entry name" value="NUTRITIONALLY-REGULATED ADIPOSE AND CARDIAC ENRICHED PROTEIN HOMOLOG"/>
    <property type="match status" value="1"/>
</dbReference>
<dbReference type="AlphaFoldDB" id="A0A1U7TPI2"/>
<dbReference type="KEGG" id="csyr:103259830"/>
<name>A0A1U7TPI2_CARSF</name>